<dbReference type="CDD" id="cd02140">
    <property type="entry name" value="Frm2-like"/>
    <property type="match status" value="1"/>
</dbReference>
<comment type="caution">
    <text evidence="2">The sequence shown here is derived from an EMBL/GenBank/DDBJ whole genome shotgun (WGS) entry which is preliminary data.</text>
</comment>
<dbReference type="InterPro" id="IPR033877">
    <property type="entry name" value="Frm2/Hbn1"/>
</dbReference>
<organism evidence="2 3">
    <name type="scientific">Monosporascus cannonballus</name>
    <dbReference type="NCBI Taxonomy" id="155416"/>
    <lineage>
        <taxon>Eukaryota</taxon>
        <taxon>Fungi</taxon>
        <taxon>Dikarya</taxon>
        <taxon>Ascomycota</taxon>
        <taxon>Pezizomycotina</taxon>
        <taxon>Sordariomycetes</taxon>
        <taxon>Xylariomycetidae</taxon>
        <taxon>Xylariales</taxon>
        <taxon>Xylariales incertae sedis</taxon>
        <taxon>Monosporascus</taxon>
    </lineage>
</organism>
<evidence type="ECO:0000313" key="3">
    <source>
        <dbReference type="Proteomes" id="UP000294003"/>
    </source>
</evidence>
<dbReference type="Proteomes" id="UP000294003">
    <property type="component" value="Unassembled WGS sequence"/>
</dbReference>
<dbReference type="PANTHER" id="PTHR43035">
    <property type="entry name" value="FATTY ACID REPRESSION MUTANT PROTEIN 2-RELATED"/>
    <property type="match status" value="1"/>
</dbReference>
<dbReference type="EMBL" id="QJNS01000001">
    <property type="protein sequence ID" value="RYO95495.1"/>
    <property type="molecule type" value="Genomic_DNA"/>
</dbReference>
<dbReference type="SUPFAM" id="SSF55469">
    <property type="entry name" value="FMN-dependent nitroreductase-like"/>
    <property type="match status" value="1"/>
</dbReference>
<sequence>MSSSPFLEALKARRTYYGLNKSHPVSTDHITKIIEEAIQAVPSGFNSQTNRAVVLFGAEHDKLWDIVTDVLQARVSEEQWESTRKKTAGFKGAAGTVLLYTDEARVGSFAMNIPSYASEFPIWAGQSEGMLQLAVWTALELEGLGANLQHYNPLIDARIAEEWQVPGSWRLRAQLVFGGRAKVPGEKSFHPIEEKLKVFGA</sequence>
<evidence type="ECO:0000313" key="2">
    <source>
        <dbReference type="EMBL" id="RYO95495.1"/>
    </source>
</evidence>
<proteinExistence type="predicted"/>
<dbReference type="InterPro" id="IPR029479">
    <property type="entry name" value="Nitroreductase"/>
</dbReference>
<dbReference type="Pfam" id="PF00881">
    <property type="entry name" value="Nitroreductase"/>
    <property type="match status" value="1"/>
</dbReference>
<feature type="domain" description="Nitroreductase" evidence="1">
    <location>
        <begin position="10"/>
        <end position="178"/>
    </location>
</feature>
<reference evidence="2 3" key="1">
    <citation type="submission" date="2018-06" db="EMBL/GenBank/DDBJ databases">
        <title>Complete Genomes of Monosporascus.</title>
        <authorList>
            <person name="Robinson A.J."/>
            <person name="Natvig D.O."/>
        </authorList>
    </citation>
    <scope>NUCLEOTIDE SEQUENCE [LARGE SCALE GENOMIC DNA]</scope>
    <source>
        <strain evidence="2 3">CBS 609.92</strain>
    </source>
</reference>
<gene>
    <name evidence="2" type="ORF">DL762_000057</name>
</gene>
<protein>
    <recommendedName>
        <fullName evidence="1">Nitroreductase domain-containing protein</fullName>
    </recommendedName>
</protein>
<dbReference type="PANTHER" id="PTHR43035:SF1">
    <property type="entry name" value="FATTY ACID REPRESSION MUTANT PROTEIN 2-RELATED"/>
    <property type="match status" value="1"/>
</dbReference>
<keyword evidence="3" id="KW-1185">Reference proteome</keyword>
<evidence type="ECO:0000259" key="1">
    <source>
        <dbReference type="Pfam" id="PF00881"/>
    </source>
</evidence>
<dbReference type="InterPro" id="IPR000415">
    <property type="entry name" value="Nitroreductase-like"/>
</dbReference>
<accession>A0ABY0HKC9</accession>
<dbReference type="Gene3D" id="3.40.109.10">
    <property type="entry name" value="NADH Oxidase"/>
    <property type="match status" value="1"/>
</dbReference>
<name>A0ABY0HKC9_9PEZI</name>